<dbReference type="InterPro" id="IPR003593">
    <property type="entry name" value="AAA+_ATPase"/>
</dbReference>
<dbReference type="eggNOG" id="COG2114">
    <property type="taxonomic scope" value="Bacteria"/>
</dbReference>
<dbReference type="Gene3D" id="1.25.40.10">
    <property type="entry name" value="Tetratricopeptide repeat domain"/>
    <property type="match status" value="1"/>
</dbReference>
<evidence type="ECO:0000313" key="5">
    <source>
        <dbReference type="Proteomes" id="UP000002508"/>
    </source>
</evidence>
<dbReference type="Pfam" id="PF00211">
    <property type="entry name" value="Guanylate_cyc"/>
    <property type="match status" value="1"/>
</dbReference>
<accession>B8G684</accession>
<dbReference type="InterPro" id="IPR041664">
    <property type="entry name" value="AAA_16"/>
</dbReference>
<dbReference type="Gene3D" id="3.30.70.1230">
    <property type="entry name" value="Nucleotide cyclase"/>
    <property type="match status" value="2"/>
</dbReference>
<name>B8G684_CHLAD</name>
<dbReference type="GO" id="GO:0005524">
    <property type="term" value="F:ATP binding"/>
    <property type="evidence" value="ECO:0007669"/>
    <property type="project" value="UniProtKB-KW"/>
</dbReference>
<protein>
    <submittedName>
        <fullName evidence="4">AAA ATPase</fullName>
    </submittedName>
</protein>
<evidence type="ECO:0000256" key="2">
    <source>
        <dbReference type="ARBA" id="ARBA00022840"/>
    </source>
</evidence>
<dbReference type="GO" id="GO:0005737">
    <property type="term" value="C:cytoplasm"/>
    <property type="evidence" value="ECO:0007669"/>
    <property type="project" value="TreeGrafter"/>
</dbReference>
<gene>
    <name evidence="4" type="ordered locus">Cagg_2957</name>
</gene>
<evidence type="ECO:0000313" key="4">
    <source>
        <dbReference type="EMBL" id="ACL25817.1"/>
    </source>
</evidence>
<dbReference type="CDD" id="cd07302">
    <property type="entry name" value="CHD"/>
    <property type="match status" value="2"/>
</dbReference>
<sequence length="1264" mass="139065">MMLAHLSELACYLPGLIRRRLQSLGVDGQLEPALETCSAAILVADLSGFTALTEHLTQTNPAGAEELTQILDLYFGHLVRIVTAHGGDVIKFSGDGLIALWYGDESLTILTRRAVQCGLAIQMMMAPAVWSTAVIDEQARRLRARVGIGAGEVTIMHLGGVFGRWELLITGDAVQEAGAAEAAAPPGEVALTNTAWELVRQWCETVPLPNGHRKLTALLDDVPLQALREIEIVPEQLELLRAYVPKAILTRIDAGHSAWLAELRYVTVLFIHLGSLTAETPLPAAQAVIRAIQTCLYRYEGSINRLGTDSKGPTLLAAFGLPPFAHEDDTLRGVLAAQDIVQTLTDLGFACAIGVTSGQALCSSVGGQERREYTMMGTVVNRAARLMQAAHQQNVPILCDGETVAACREHISFSALPPLHLRGIPDPINVFQPLPTTPNSHHQEITTIGRHSDKLIGRASELAFLQDRLADLQKGRGSGVLITGEVGIGKSHLVQTFLAQARSRGAVVLSGIARPIDRSPYNTLRTCLPSLLGDPRLTDLTDTVYEVANELWPTTLSGQAIQPTTLAPAHAERLRESLISLLVSAATRVLLVLVIEDIQWLDEATWVLLAELLDRRPPILLVTTGRPPLNQMEVQRRLIYHPSIEHIKLSGLSPPLVHDLIAQIFGVEHVDESIWRMIAEQTQGHPFFSIELAKALRDAGLVMRQQGICRFVPGASSTANQMVRLPATVQGLITSRFDQLALDQQLTLKAASVIGVEFDTTTLAAIHPTNLNEQQLIGQLFELQQSGLISLERLEPHPFYAFRPAAVAEAIYNLMSFAQRRQLHGRLAEYLEQTVGHDPLQATTIAYHWQAAGEPIRARPYLDRAGELALYTGDYARAIELLSQANQIGNDLQPQVRGRRERMLAEAFYGQGRLAESYRCLQSAFTHLGLPLPEARRAMLWPALAEIMRQSLQLFGIRSQLLPDGINLLEIARATTLLVQLDYYQRDPITLVHSTLRALTFANAIGLAHARARAYAHMSIILNRLPILAGRYRRKSMQLAQALGDPATVAWIAQAHGLAALGRGDWKRAQAALHLGLTIAKQIGDTRRWVECRALLSMLQVRTGQMTTALAGLSEILAYGERSRDHQVQIWGRLSAVEIYLIAGNLPAAINEWQAASNLFTDPNRVSRADQIWHTVLAARIALLNSATQQAYELALQALEQIDQAPPLAIYLLRSYEALAQMSLPWRKRWKARLIRWQVGLFFPIATKTAPLTSEQSKKKGQVR</sequence>
<dbReference type="InterPro" id="IPR001054">
    <property type="entry name" value="A/G_cyclase"/>
</dbReference>
<dbReference type="Proteomes" id="UP000002508">
    <property type="component" value="Chromosome"/>
</dbReference>
<dbReference type="GO" id="GO:0004016">
    <property type="term" value="F:adenylate cyclase activity"/>
    <property type="evidence" value="ECO:0007669"/>
    <property type="project" value="TreeGrafter"/>
</dbReference>
<dbReference type="Gene3D" id="3.40.50.300">
    <property type="entry name" value="P-loop containing nucleotide triphosphate hydrolases"/>
    <property type="match status" value="1"/>
</dbReference>
<keyword evidence="5" id="KW-1185">Reference proteome</keyword>
<dbReference type="EMBL" id="CP001337">
    <property type="protein sequence ID" value="ACL25817.1"/>
    <property type="molecule type" value="Genomic_DNA"/>
</dbReference>
<feature type="domain" description="Guanylate cyclase" evidence="3">
    <location>
        <begin position="257"/>
        <end position="387"/>
    </location>
</feature>
<dbReference type="SUPFAM" id="SSF52540">
    <property type="entry name" value="P-loop containing nucleoside triphosphate hydrolases"/>
    <property type="match status" value="1"/>
</dbReference>
<dbReference type="HOGENOM" id="CLU_004435_4_0_0"/>
<dbReference type="GO" id="GO:0009190">
    <property type="term" value="P:cyclic nucleotide biosynthetic process"/>
    <property type="evidence" value="ECO:0007669"/>
    <property type="project" value="InterPro"/>
</dbReference>
<dbReference type="eggNOG" id="COG0457">
    <property type="taxonomic scope" value="Bacteria"/>
</dbReference>
<dbReference type="PROSITE" id="PS50125">
    <property type="entry name" value="GUANYLATE_CYCLASE_2"/>
    <property type="match status" value="2"/>
</dbReference>
<dbReference type="InterPro" id="IPR029787">
    <property type="entry name" value="Nucleotide_cyclase"/>
</dbReference>
<organism evidence="4 5">
    <name type="scientific">Chloroflexus aggregans (strain MD-66 / DSM 9485)</name>
    <dbReference type="NCBI Taxonomy" id="326427"/>
    <lineage>
        <taxon>Bacteria</taxon>
        <taxon>Bacillati</taxon>
        <taxon>Chloroflexota</taxon>
        <taxon>Chloroflexia</taxon>
        <taxon>Chloroflexales</taxon>
        <taxon>Chloroflexineae</taxon>
        <taxon>Chloroflexaceae</taxon>
        <taxon>Chloroflexus</taxon>
    </lineage>
</organism>
<dbReference type="STRING" id="326427.Cagg_2957"/>
<dbReference type="SMART" id="SM00044">
    <property type="entry name" value="CYCc"/>
    <property type="match status" value="1"/>
</dbReference>
<reference evidence="4" key="1">
    <citation type="submission" date="2008-12" db="EMBL/GenBank/DDBJ databases">
        <title>Complete sequence of Chloroflexus aggregans DSM 9485.</title>
        <authorList>
            <consortium name="US DOE Joint Genome Institute"/>
            <person name="Lucas S."/>
            <person name="Copeland A."/>
            <person name="Lapidus A."/>
            <person name="Glavina del Rio T."/>
            <person name="Dalin E."/>
            <person name="Tice H."/>
            <person name="Pitluck S."/>
            <person name="Foster B."/>
            <person name="Larimer F."/>
            <person name="Land M."/>
            <person name="Hauser L."/>
            <person name="Kyrpides N."/>
            <person name="Mikhailova N."/>
            <person name="Bryant D."/>
            <person name="Richardson P."/>
        </authorList>
    </citation>
    <scope>NUCLEOTIDE SEQUENCE</scope>
    <source>
        <strain evidence="4">DSM 9485</strain>
    </source>
</reference>
<dbReference type="eggNOG" id="COG3899">
    <property type="taxonomic scope" value="Bacteria"/>
</dbReference>
<keyword evidence="1" id="KW-0547">Nucleotide-binding</keyword>
<dbReference type="Pfam" id="PF13191">
    <property type="entry name" value="AAA_16"/>
    <property type="match status" value="1"/>
</dbReference>
<dbReference type="AlphaFoldDB" id="B8G684"/>
<dbReference type="SMART" id="SM00382">
    <property type="entry name" value="AAA"/>
    <property type="match status" value="1"/>
</dbReference>
<evidence type="ECO:0000256" key="1">
    <source>
        <dbReference type="ARBA" id="ARBA00022741"/>
    </source>
</evidence>
<dbReference type="PANTHER" id="PTHR16305">
    <property type="entry name" value="TESTICULAR SOLUBLE ADENYLYL CYCLASE"/>
    <property type="match status" value="1"/>
</dbReference>
<evidence type="ECO:0000259" key="3">
    <source>
        <dbReference type="PROSITE" id="PS50125"/>
    </source>
</evidence>
<dbReference type="SUPFAM" id="SSF48452">
    <property type="entry name" value="TPR-like"/>
    <property type="match status" value="1"/>
</dbReference>
<dbReference type="OrthoDB" id="134626at2"/>
<dbReference type="RefSeq" id="WP_015941673.1">
    <property type="nucleotide sequence ID" value="NC_011831.1"/>
</dbReference>
<dbReference type="InterPro" id="IPR011990">
    <property type="entry name" value="TPR-like_helical_dom_sf"/>
</dbReference>
<dbReference type="SUPFAM" id="SSF55073">
    <property type="entry name" value="Nucleotide cyclase"/>
    <property type="match status" value="2"/>
</dbReference>
<dbReference type="KEGG" id="cag:Cagg_2957"/>
<dbReference type="PANTHER" id="PTHR16305:SF28">
    <property type="entry name" value="GUANYLATE CYCLASE DOMAIN-CONTAINING PROTEIN"/>
    <property type="match status" value="1"/>
</dbReference>
<feature type="domain" description="Guanylate cyclase" evidence="3">
    <location>
        <begin position="40"/>
        <end position="181"/>
    </location>
</feature>
<dbReference type="GO" id="GO:0035556">
    <property type="term" value="P:intracellular signal transduction"/>
    <property type="evidence" value="ECO:0007669"/>
    <property type="project" value="InterPro"/>
</dbReference>
<dbReference type="InterPro" id="IPR027417">
    <property type="entry name" value="P-loop_NTPase"/>
</dbReference>
<proteinExistence type="predicted"/>
<keyword evidence="2" id="KW-0067">ATP-binding</keyword>